<dbReference type="AlphaFoldDB" id="B8J979"/>
<dbReference type="HOGENOM" id="CLU_2731127_0_0_7"/>
<evidence type="ECO:0000313" key="3">
    <source>
        <dbReference type="Proteomes" id="UP000007089"/>
    </source>
</evidence>
<dbReference type="Proteomes" id="UP000007089">
    <property type="component" value="Chromosome"/>
</dbReference>
<evidence type="ECO:0000313" key="2">
    <source>
        <dbReference type="EMBL" id="ACL65485.1"/>
    </source>
</evidence>
<sequence length="71" mass="8353">MRKKPQKTEAEPKRQRRSDFKGFKPVLFRLEERQDKALTAEALRRAAEAETARPDKSAVLREILDGWMGRR</sequence>
<protein>
    <recommendedName>
        <fullName evidence="4">Ribbon-helix-helix protein CopG domain-containing protein</fullName>
    </recommendedName>
</protein>
<organism evidence="2 3">
    <name type="scientific">Anaeromyxobacter dehalogenans (strain ATCC BAA-258 / DSM 21875 / 2CP-1)</name>
    <dbReference type="NCBI Taxonomy" id="455488"/>
    <lineage>
        <taxon>Bacteria</taxon>
        <taxon>Pseudomonadati</taxon>
        <taxon>Myxococcota</taxon>
        <taxon>Myxococcia</taxon>
        <taxon>Myxococcales</taxon>
        <taxon>Cystobacterineae</taxon>
        <taxon>Anaeromyxobacteraceae</taxon>
        <taxon>Anaeromyxobacter</taxon>
    </lineage>
</organism>
<keyword evidence="3" id="KW-1185">Reference proteome</keyword>
<name>B8J979_ANAD2</name>
<reference evidence="2" key="1">
    <citation type="submission" date="2009-01" db="EMBL/GenBank/DDBJ databases">
        <title>Complete sequence of Anaeromyxobacter dehalogenans 2CP-1.</title>
        <authorList>
            <consortium name="US DOE Joint Genome Institute"/>
            <person name="Lucas S."/>
            <person name="Copeland A."/>
            <person name="Lapidus A."/>
            <person name="Glavina del Rio T."/>
            <person name="Dalin E."/>
            <person name="Tice H."/>
            <person name="Bruce D."/>
            <person name="Goodwin L."/>
            <person name="Pitluck S."/>
            <person name="Saunders E."/>
            <person name="Brettin T."/>
            <person name="Detter J.C."/>
            <person name="Han C."/>
            <person name="Larimer F."/>
            <person name="Land M."/>
            <person name="Hauser L."/>
            <person name="Kyrpides N."/>
            <person name="Ovchinnikova G."/>
            <person name="Beliaev A.S."/>
            <person name="Richardson P."/>
        </authorList>
    </citation>
    <scope>NUCLEOTIDE SEQUENCE</scope>
    <source>
        <strain evidence="2">2CP-1</strain>
    </source>
</reference>
<proteinExistence type="predicted"/>
<evidence type="ECO:0000256" key="1">
    <source>
        <dbReference type="SAM" id="MobiDB-lite"/>
    </source>
</evidence>
<dbReference type="KEGG" id="acp:A2cp1_2145"/>
<dbReference type="EMBL" id="CP001359">
    <property type="protein sequence ID" value="ACL65485.1"/>
    <property type="molecule type" value="Genomic_DNA"/>
</dbReference>
<feature type="region of interest" description="Disordered" evidence="1">
    <location>
        <begin position="1"/>
        <end position="20"/>
    </location>
</feature>
<dbReference type="RefSeq" id="WP_012633336.1">
    <property type="nucleotide sequence ID" value="NC_011891.1"/>
</dbReference>
<accession>B8J979</accession>
<evidence type="ECO:0008006" key="4">
    <source>
        <dbReference type="Google" id="ProtNLM"/>
    </source>
</evidence>
<gene>
    <name evidence="2" type="ordered locus">A2cp1_2145</name>
</gene>